<dbReference type="InterPro" id="IPR011990">
    <property type="entry name" value="TPR-like_helical_dom_sf"/>
</dbReference>
<dbReference type="Gene3D" id="1.10.260.40">
    <property type="entry name" value="lambda repressor-like DNA-binding domains"/>
    <property type="match status" value="1"/>
</dbReference>
<dbReference type="Gene3D" id="1.25.40.10">
    <property type="entry name" value="Tetratricopeptide repeat domain"/>
    <property type="match status" value="1"/>
</dbReference>
<feature type="domain" description="HTH cro/C1-type" evidence="1">
    <location>
        <begin position="20"/>
        <end position="76"/>
    </location>
</feature>
<gene>
    <name evidence="2" type="ORF">GCM10011609_71440</name>
</gene>
<keyword evidence="3" id="KW-1185">Reference proteome</keyword>
<dbReference type="PROSITE" id="PS50943">
    <property type="entry name" value="HTH_CROC1"/>
    <property type="match status" value="1"/>
</dbReference>
<dbReference type="EMBL" id="BMNC01000015">
    <property type="protein sequence ID" value="GGN19980.1"/>
    <property type="molecule type" value="Genomic_DNA"/>
</dbReference>
<dbReference type="Proteomes" id="UP000597656">
    <property type="component" value="Unassembled WGS sequence"/>
</dbReference>
<proteinExistence type="predicted"/>
<dbReference type="CDD" id="cd00093">
    <property type="entry name" value="HTH_XRE"/>
    <property type="match status" value="1"/>
</dbReference>
<dbReference type="SUPFAM" id="SSF48452">
    <property type="entry name" value="TPR-like"/>
    <property type="match status" value="1"/>
</dbReference>
<dbReference type="SUPFAM" id="SSF47413">
    <property type="entry name" value="lambda repressor-like DNA-binding domains"/>
    <property type="match status" value="1"/>
</dbReference>
<evidence type="ECO:0000259" key="1">
    <source>
        <dbReference type="PROSITE" id="PS50943"/>
    </source>
</evidence>
<accession>A0ABQ2IR34</accession>
<dbReference type="RefSeq" id="WP_229694065.1">
    <property type="nucleotide sequence ID" value="NZ_BMNC01000015.1"/>
</dbReference>
<dbReference type="InterPro" id="IPR010982">
    <property type="entry name" value="Lambda_DNA-bd_dom_sf"/>
</dbReference>
<organism evidence="2 3">
    <name type="scientific">Lentzea pudingi</name>
    <dbReference type="NCBI Taxonomy" id="1789439"/>
    <lineage>
        <taxon>Bacteria</taxon>
        <taxon>Bacillati</taxon>
        <taxon>Actinomycetota</taxon>
        <taxon>Actinomycetes</taxon>
        <taxon>Pseudonocardiales</taxon>
        <taxon>Pseudonocardiaceae</taxon>
        <taxon>Lentzea</taxon>
    </lineage>
</organism>
<name>A0ABQ2IR34_9PSEU</name>
<sequence>MEGLAHGGEGAMVDEKPSPFARRRETMGFSQEALAERLGIDVRTVRRWDTGDFVKGPQPWIRDKLARCLQVTLEGLDELLTATVKHEALVAAGEVVSPEITTVPPGAVMLPVLVDGKPVLLPVDPKALAGRGFPTLATESREDAMSPLSRRSLLRFSILASALPALDVEAHQHIAAAMEDARRYLDTDLVQRLRDQLVSCKSSDGGSEAMKTPPLPIVLGILGAIEEAAREVQPGVRHQLLSLGAECGEFAGWLYRDAGDLTRALYWHDRAIEWSQVVGDTTMQGYVLLKKAQLAYDERDPHRMLDLTQAVRGGSWKLPLRVQAEAVQQEARAEAMLGASLASVERKLGEARQLLSNSMNQECALGAHYNDTLLTMQTAVCYTEAGKPRRSVDLYSEALTENSFSPRDYGFFLSWMSASLALAGEPDEAARTGLESAKRASNSSSQRTHRELERVVEVLAPWQNRPAVKELQAVV</sequence>
<evidence type="ECO:0000313" key="2">
    <source>
        <dbReference type="EMBL" id="GGN19980.1"/>
    </source>
</evidence>
<dbReference type="InterPro" id="IPR001387">
    <property type="entry name" value="Cro/C1-type_HTH"/>
</dbReference>
<reference evidence="3" key="1">
    <citation type="journal article" date="2019" name="Int. J. Syst. Evol. Microbiol.">
        <title>The Global Catalogue of Microorganisms (GCM) 10K type strain sequencing project: providing services to taxonomists for standard genome sequencing and annotation.</title>
        <authorList>
            <consortium name="The Broad Institute Genomics Platform"/>
            <consortium name="The Broad Institute Genome Sequencing Center for Infectious Disease"/>
            <person name="Wu L."/>
            <person name="Ma J."/>
        </authorList>
    </citation>
    <scope>NUCLEOTIDE SEQUENCE [LARGE SCALE GENOMIC DNA]</scope>
    <source>
        <strain evidence="3">CGMCC 4.7319</strain>
    </source>
</reference>
<comment type="caution">
    <text evidence="2">The sequence shown here is derived from an EMBL/GenBank/DDBJ whole genome shotgun (WGS) entry which is preliminary data.</text>
</comment>
<evidence type="ECO:0000313" key="3">
    <source>
        <dbReference type="Proteomes" id="UP000597656"/>
    </source>
</evidence>
<protein>
    <submittedName>
        <fullName evidence="2">Transcriptional regulator</fullName>
    </submittedName>
</protein>